<evidence type="ECO:0000313" key="3">
    <source>
        <dbReference type="Proteomes" id="UP001153365"/>
    </source>
</evidence>
<dbReference type="PANTHER" id="PTHR43433">
    <property type="entry name" value="HYDROLASE, ALPHA/BETA FOLD FAMILY PROTEIN"/>
    <property type="match status" value="1"/>
</dbReference>
<dbReference type="InterPro" id="IPR050471">
    <property type="entry name" value="AB_hydrolase"/>
</dbReference>
<dbReference type="GO" id="GO:0016787">
    <property type="term" value="F:hydrolase activity"/>
    <property type="evidence" value="ECO:0007669"/>
    <property type="project" value="UniProtKB-KW"/>
</dbReference>
<name>A0AAV0AHB2_PHAPC</name>
<dbReference type="InterPro" id="IPR000073">
    <property type="entry name" value="AB_hydrolase_1"/>
</dbReference>
<dbReference type="PANTHER" id="PTHR43433:SF5">
    <property type="entry name" value="AB HYDROLASE-1 DOMAIN-CONTAINING PROTEIN"/>
    <property type="match status" value="1"/>
</dbReference>
<proteinExistence type="predicted"/>
<dbReference type="SUPFAM" id="SSF53474">
    <property type="entry name" value="alpha/beta-Hydrolases"/>
    <property type="match status" value="1"/>
</dbReference>
<evidence type="ECO:0000313" key="2">
    <source>
        <dbReference type="EMBL" id="CAH7666895.1"/>
    </source>
</evidence>
<dbReference type="AlphaFoldDB" id="A0AAV0AHB2"/>
<organism evidence="2 3">
    <name type="scientific">Phakopsora pachyrhizi</name>
    <name type="common">Asian soybean rust disease fungus</name>
    <dbReference type="NCBI Taxonomy" id="170000"/>
    <lineage>
        <taxon>Eukaryota</taxon>
        <taxon>Fungi</taxon>
        <taxon>Dikarya</taxon>
        <taxon>Basidiomycota</taxon>
        <taxon>Pucciniomycotina</taxon>
        <taxon>Pucciniomycetes</taxon>
        <taxon>Pucciniales</taxon>
        <taxon>Phakopsoraceae</taxon>
        <taxon>Phakopsora</taxon>
    </lineage>
</organism>
<sequence length="330" mass="37460">MAKSIRCTSARQSTESLDDLPTDINQENCKRRGLCLVGKDRSNVPYRLYYEIHGSLDGSNKMVHRLNNTCNSWDNQVDHFAKKPDHSVLVFDNRGVGNSETGVREKYKTSEMAKDALELLNFLGWDKERSLHIIGVSMGGMIAQELCLLIPERVRSVAFVSTKAGDKFDLPPLSGLYMLSRLITGTVTEEQRIEYFLNCLFPQHFLDQPHSEGFTQREHYRRIFTRRFKTVRPQTTAGRLGQLGAALGHSCSVFKLKWMNEKLHPAKILVIGGDEDKLINPVRIYELHDFLSGSELVMIKGAGHALGAQVKDQFNETIERIMQEADQIFS</sequence>
<gene>
    <name evidence="2" type="ORF">PPACK8108_LOCUS1261</name>
</gene>
<comment type="caution">
    <text evidence="2">The sequence shown here is derived from an EMBL/GenBank/DDBJ whole genome shotgun (WGS) entry which is preliminary data.</text>
</comment>
<dbReference type="EMBL" id="CALTRL010000174">
    <property type="protein sequence ID" value="CAH7666895.1"/>
    <property type="molecule type" value="Genomic_DNA"/>
</dbReference>
<dbReference type="Pfam" id="PF00561">
    <property type="entry name" value="Abhydrolase_1"/>
    <property type="match status" value="1"/>
</dbReference>
<dbReference type="Proteomes" id="UP001153365">
    <property type="component" value="Unassembled WGS sequence"/>
</dbReference>
<protein>
    <submittedName>
        <fullName evidence="2">Alpha/Beta hydrolase protein</fullName>
    </submittedName>
</protein>
<feature type="domain" description="AB hydrolase-1" evidence="1">
    <location>
        <begin position="66"/>
        <end position="305"/>
    </location>
</feature>
<dbReference type="InterPro" id="IPR029058">
    <property type="entry name" value="AB_hydrolase_fold"/>
</dbReference>
<dbReference type="Gene3D" id="3.40.50.1820">
    <property type="entry name" value="alpha/beta hydrolase"/>
    <property type="match status" value="1"/>
</dbReference>
<accession>A0AAV0AHB2</accession>
<reference evidence="2" key="1">
    <citation type="submission" date="2022-06" db="EMBL/GenBank/DDBJ databases">
        <authorList>
            <consortium name="SYNGENTA / RWTH Aachen University"/>
        </authorList>
    </citation>
    <scope>NUCLEOTIDE SEQUENCE</scope>
</reference>
<keyword evidence="3" id="KW-1185">Reference proteome</keyword>
<keyword evidence="2" id="KW-0378">Hydrolase</keyword>
<evidence type="ECO:0000259" key="1">
    <source>
        <dbReference type="Pfam" id="PF00561"/>
    </source>
</evidence>